<organism evidence="1 2">
    <name type="scientific">Burkholderia stagnalis</name>
    <dbReference type="NCBI Taxonomy" id="1503054"/>
    <lineage>
        <taxon>Bacteria</taxon>
        <taxon>Pseudomonadati</taxon>
        <taxon>Pseudomonadota</taxon>
        <taxon>Betaproteobacteria</taxon>
        <taxon>Burkholderiales</taxon>
        <taxon>Burkholderiaceae</taxon>
        <taxon>Burkholderia</taxon>
        <taxon>Burkholderia cepacia complex</taxon>
    </lineage>
</organism>
<sequence length="62" mass="6780">MNDRTPVGINSDSDAFPYFEIADVAVVRAEGGTDAPGMPADWHVAPHDRRRFQSTADAHRAN</sequence>
<evidence type="ECO:0000313" key="2">
    <source>
        <dbReference type="Proteomes" id="UP000473470"/>
    </source>
</evidence>
<dbReference type="Proteomes" id="UP000473470">
    <property type="component" value="Unassembled WGS sequence"/>
</dbReference>
<accession>A0A6L3N7Z4</accession>
<dbReference type="RefSeq" id="WP_059881727.1">
    <property type="nucleotide sequence ID" value="NZ_CABVPM010000006.1"/>
</dbReference>
<comment type="caution">
    <text evidence="1">The sequence shown here is derived from an EMBL/GenBank/DDBJ whole genome shotgun (WGS) entry which is preliminary data.</text>
</comment>
<evidence type="ECO:0000313" key="1">
    <source>
        <dbReference type="EMBL" id="KAB0641576.1"/>
    </source>
</evidence>
<dbReference type="EMBL" id="VZOK01000001">
    <property type="protein sequence ID" value="KAB0641576.1"/>
    <property type="molecule type" value="Genomic_DNA"/>
</dbReference>
<name>A0A6L3N7Z4_9BURK</name>
<dbReference type="AlphaFoldDB" id="A0A6L3N7Z4"/>
<protein>
    <submittedName>
        <fullName evidence="1">Uncharacterized protein</fullName>
    </submittedName>
</protein>
<reference evidence="1 2" key="1">
    <citation type="submission" date="2019-09" db="EMBL/GenBank/DDBJ databases">
        <title>Draft genome sequences of 48 bacterial type strains from the CCUG.</title>
        <authorList>
            <person name="Tunovic T."/>
            <person name="Pineiro-Iglesias B."/>
            <person name="Unosson C."/>
            <person name="Inganas E."/>
            <person name="Ohlen M."/>
            <person name="Cardew S."/>
            <person name="Jensie-Markopoulos S."/>
            <person name="Salva-Serra F."/>
            <person name="Jaen-Luchoro D."/>
            <person name="Karlsson R."/>
            <person name="Svensson-Stadler L."/>
            <person name="Chun J."/>
            <person name="Moore E."/>
        </authorList>
    </citation>
    <scope>NUCLEOTIDE SEQUENCE [LARGE SCALE GENOMIC DNA]</scope>
    <source>
        <strain evidence="1 2">CCUG 65686</strain>
    </source>
</reference>
<gene>
    <name evidence="1" type="ORF">F7R25_00615</name>
</gene>
<proteinExistence type="predicted"/>